<keyword evidence="2" id="KW-0175">Coiled coil</keyword>
<evidence type="ECO:0000313" key="3">
    <source>
        <dbReference type="EMBL" id="PWL55922.1"/>
    </source>
</evidence>
<gene>
    <name evidence="3" type="ORF">DBY38_00025</name>
</gene>
<comment type="caution">
    <text evidence="3">The sequence shown here is derived from an EMBL/GenBank/DDBJ whole genome shotgun (WGS) entry which is preliminary data.</text>
</comment>
<evidence type="ECO:0000256" key="2">
    <source>
        <dbReference type="SAM" id="Coils"/>
    </source>
</evidence>
<keyword evidence="3" id="KW-0808">Transferase</keyword>
<protein>
    <submittedName>
        <fullName evidence="3">Nucleotidyltransferase</fullName>
    </submittedName>
</protein>
<accession>A0A316MBP0</accession>
<dbReference type="AlphaFoldDB" id="A0A316MBP0"/>
<dbReference type="InterPro" id="IPR006116">
    <property type="entry name" value="NT_2-5OAS_ClassI-CCAase"/>
</dbReference>
<evidence type="ECO:0000256" key="1">
    <source>
        <dbReference type="ARBA" id="ARBA00023118"/>
    </source>
</evidence>
<dbReference type="GO" id="GO:0051607">
    <property type="term" value="P:defense response to virus"/>
    <property type="evidence" value="ECO:0007669"/>
    <property type="project" value="UniProtKB-KW"/>
</dbReference>
<keyword evidence="1" id="KW-0051">Antiviral defense</keyword>
<dbReference type="GO" id="GO:0016779">
    <property type="term" value="F:nucleotidyltransferase activity"/>
    <property type="evidence" value="ECO:0007669"/>
    <property type="project" value="InterPro"/>
</dbReference>
<reference evidence="3 4" key="1">
    <citation type="submission" date="2018-03" db="EMBL/GenBank/DDBJ databases">
        <title>The uncultured portion of the human microbiome is neutrally assembled.</title>
        <authorList>
            <person name="Jeraldo P."/>
            <person name="Boardman L."/>
            <person name="White B.A."/>
            <person name="Nelson H."/>
            <person name="Goldenfeld N."/>
            <person name="Chia N."/>
        </authorList>
    </citation>
    <scope>NUCLEOTIDE SEQUENCE [LARGE SCALE GENOMIC DNA]</scope>
    <source>
        <strain evidence="3">CIM:MAG 903</strain>
    </source>
</reference>
<dbReference type="InterPro" id="IPR043519">
    <property type="entry name" value="NT_sf"/>
</dbReference>
<dbReference type="Pfam" id="PF18144">
    <property type="entry name" value="SMODS"/>
    <property type="match status" value="1"/>
</dbReference>
<dbReference type="EMBL" id="QAMZ01000001">
    <property type="protein sequence ID" value="PWL55922.1"/>
    <property type="molecule type" value="Genomic_DNA"/>
</dbReference>
<organism evidence="3 4">
    <name type="scientific">Clostridium cadaveris</name>
    <dbReference type="NCBI Taxonomy" id="1529"/>
    <lineage>
        <taxon>Bacteria</taxon>
        <taxon>Bacillati</taxon>
        <taxon>Bacillota</taxon>
        <taxon>Clostridia</taxon>
        <taxon>Eubacteriales</taxon>
        <taxon>Clostridiaceae</taxon>
        <taxon>Clostridium</taxon>
    </lineage>
</organism>
<proteinExistence type="predicted"/>
<evidence type="ECO:0000313" key="4">
    <source>
        <dbReference type="Proteomes" id="UP000246114"/>
    </source>
</evidence>
<dbReference type="SUPFAM" id="SSF81301">
    <property type="entry name" value="Nucleotidyltransferase"/>
    <property type="match status" value="1"/>
</dbReference>
<dbReference type="CDD" id="cd05400">
    <property type="entry name" value="NT_2-5OAS_ClassI-CCAase"/>
    <property type="match status" value="1"/>
</dbReference>
<feature type="coiled-coil region" evidence="2">
    <location>
        <begin position="276"/>
        <end position="303"/>
    </location>
</feature>
<sequence length="340" mass="39652">MSVQSEFKKFNDKIRADFETKKELSEKRDILLDKLRNNSEIPSFKELNQGSYAMCTGIEPESDGEYDIDVALRFYANKSDYDPIELKNKICKILKNHTHYGAEIKKPCVTVTYKKDGETKFHVDLVIYLYDDKDNEDSQLYIAKGESEDSQEWEEADPKGLVDYINDKVEQGKERDQFRRIVRYLKKWKNRKFSNTGHVNPPSIGITLIAADNFNYYEEDDLSSLISVVNTIINKFSYASTNDSGTNMYRISLSLPYHLRFKSGNDIFEKMSDAQMTDFKDKIEKLKNNLVEVRDEVDEYEQYRKLNKIFGDDFEVPDENKSAKKQLNFIPSSSTSGMEW</sequence>
<name>A0A316MBP0_9CLOT</name>
<dbReference type="Proteomes" id="UP000246114">
    <property type="component" value="Unassembled WGS sequence"/>
</dbReference>